<protein>
    <submittedName>
        <fullName evidence="1">Uncharacterized protein</fullName>
    </submittedName>
</protein>
<sequence length="101" mass="11455">MRRRPVDNLLLDHWRGLDCVVVLRELADHVKQDKTFVPRECRQATRWQVGVAGFDFELLCTGPRFFDTRASRGGGGAIDLVMHLFCVDFNHAVAMLRGTGL</sequence>
<name>A0A4P6X0S0_HYDPS</name>
<keyword evidence="2" id="KW-1185">Reference proteome</keyword>
<reference evidence="1 2" key="1">
    <citation type="submission" date="2019-03" db="EMBL/GenBank/DDBJ databases">
        <authorList>
            <person name="Sebastian G."/>
            <person name="Baumann P."/>
            <person name="Ruckert C."/>
            <person name="Kalinowski J."/>
            <person name="Nebel B."/>
            <person name="Takors R."/>
            <person name="Blombach B."/>
        </authorList>
    </citation>
    <scope>NUCLEOTIDE SEQUENCE [LARGE SCALE GENOMIC DNA]</scope>
    <source>
        <strain evidence="1 2">DSM 1084</strain>
    </source>
</reference>
<dbReference type="RefSeq" id="WP_133156663.1">
    <property type="nucleotide sequence ID" value="NZ_CP037867.1"/>
</dbReference>
<accession>A0A4P6X0S0</accession>
<dbReference type="EMBL" id="CP037867">
    <property type="protein sequence ID" value="QBM28315.1"/>
    <property type="molecule type" value="Genomic_DNA"/>
</dbReference>
<dbReference type="KEGG" id="hpse:HPF_11500"/>
<proteinExistence type="predicted"/>
<organism evidence="1 2">
    <name type="scientific">Hydrogenophaga pseudoflava</name>
    <name type="common">Pseudomonas carboxydoflava</name>
    <dbReference type="NCBI Taxonomy" id="47421"/>
    <lineage>
        <taxon>Bacteria</taxon>
        <taxon>Pseudomonadati</taxon>
        <taxon>Pseudomonadota</taxon>
        <taxon>Betaproteobacteria</taxon>
        <taxon>Burkholderiales</taxon>
        <taxon>Comamonadaceae</taxon>
        <taxon>Hydrogenophaga</taxon>
    </lineage>
</organism>
<dbReference type="Proteomes" id="UP000293912">
    <property type="component" value="Chromosome"/>
</dbReference>
<evidence type="ECO:0000313" key="1">
    <source>
        <dbReference type="EMBL" id="QBM28315.1"/>
    </source>
</evidence>
<evidence type="ECO:0000313" key="2">
    <source>
        <dbReference type="Proteomes" id="UP000293912"/>
    </source>
</evidence>
<dbReference type="AlphaFoldDB" id="A0A4P6X0S0"/>
<gene>
    <name evidence="1" type="ORF">HPF_11500</name>
</gene>